<keyword evidence="6 11" id="KW-0808">Transferase</keyword>
<comment type="caution">
    <text evidence="13">The sequence shown here is derived from an EMBL/GenBank/DDBJ whole genome shotgun (WGS) entry which is preliminary data.</text>
</comment>
<comment type="catalytic activity">
    <reaction evidence="9 11">
        <text>4-(phosphooxy)-L-threonine + 2-oxoglutarate = (R)-3-hydroxy-2-oxo-4-phosphooxybutanoate + L-glutamate</text>
        <dbReference type="Rhea" id="RHEA:16573"/>
        <dbReference type="ChEBI" id="CHEBI:16810"/>
        <dbReference type="ChEBI" id="CHEBI:29985"/>
        <dbReference type="ChEBI" id="CHEBI:58452"/>
        <dbReference type="ChEBI" id="CHEBI:58538"/>
        <dbReference type="EC" id="2.6.1.52"/>
    </reaction>
</comment>
<feature type="domain" description="Aminotransferase class V" evidence="12">
    <location>
        <begin position="4"/>
        <end position="348"/>
    </location>
</feature>
<feature type="binding site" evidence="11">
    <location>
        <position position="101"/>
    </location>
    <ligand>
        <name>pyridoxal 5'-phosphate</name>
        <dbReference type="ChEBI" id="CHEBI:597326"/>
    </ligand>
</feature>
<organism evidence="13 14">
    <name type="scientific">Candidatus Blautia gallistercoris</name>
    <dbReference type="NCBI Taxonomy" id="2838490"/>
    <lineage>
        <taxon>Bacteria</taxon>
        <taxon>Bacillati</taxon>
        <taxon>Bacillota</taxon>
        <taxon>Clostridia</taxon>
        <taxon>Lachnospirales</taxon>
        <taxon>Lachnospiraceae</taxon>
        <taxon>Blautia</taxon>
    </lineage>
</organism>
<dbReference type="FunFam" id="3.40.640.10:FF:000010">
    <property type="entry name" value="Phosphoserine aminotransferase"/>
    <property type="match status" value="1"/>
</dbReference>
<dbReference type="PANTHER" id="PTHR43247:SF1">
    <property type="entry name" value="PHOSPHOSERINE AMINOTRANSFERASE"/>
    <property type="match status" value="1"/>
</dbReference>
<evidence type="ECO:0000256" key="3">
    <source>
        <dbReference type="ARBA" id="ARBA00006904"/>
    </source>
</evidence>
<dbReference type="PANTHER" id="PTHR43247">
    <property type="entry name" value="PHOSPHOSERINE AMINOTRANSFERASE"/>
    <property type="match status" value="1"/>
</dbReference>
<dbReference type="Gene3D" id="3.90.1150.10">
    <property type="entry name" value="Aspartate Aminotransferase, domain 1"/>
    <property type="match status" value="1"/>
</dbReference>
<dbReference type="EC" id="2.6.1.52" evidence="11"/>
<evidence type="ECO:0000256" key="11">
    <source>
        <dbReference type="HAMAP-Rule" id="MF_00160"/>
    </source>
</evidence>
<keyword evidence="11" id="KW-0963">Cytoplasm</keyword>
<feature type="binding site" evidence="11">
    <location>
        <position position="42"/>
    </location>
    <ligand>
        <name>L-glutamate</name>
        <dbReference type="ChEBI" id="CHEBI:29985"/>
    </ligand>
</feature>
<dbReference type="CDD" id="cd00611">
    <property type="entry name" value="PSAT_like"/>
    <property type="match status" value="1"/>
</dbReference>
<feature type="binding site" evidence="11">
    <location>
        <position position="171"/>
    </location>
    <ligand>
        <name>pyridoxal 5'-phosphate</name>
        <dbReference type="ChEBI" id="CHEBI:597326"/>
    </ligand>
</feature>
<evidence type="ECO:0000313" key="13">
    <source>
        <dbReference type="EMBL" id="HIX58504.1"/>
    </source>
</evidence>
<dbReference type="Proteomes" id="UP000886817">
    <property type="component" value="Unassembled WGS sequence"/>
</dbReference>
<dbReference type="NCBIfam" id="TIGR01364">
    <property type="entry name" value="serC_1"/>
    <property type="match status" value="1"/>
</dbReference>
<evidence type="ECO:0000256" key="9">
    <source>
        <dbReference type="ARBA" id="ARBA00047630"/>
    </source>
</evidence>
<dbReference type="InterPro" id="IPR015422">
    <property type="entry name" value="PyrdxlP-dep_Trfase_small"/>
</dbReference>
<dbReference type="FunFam" id="3.90.1150.10:FF:000006">
    <property type="entry name" value="Phosphoserine aminotransferase"/>
    <property type="match status" value="1"/>
</dbReference>
<dbReference type="SUPFAM" id="SSF53383">
    <property type="entry name" value="PLP-dependent transferases"/>
    <property type="match status" value="1"/>
</dbReference>
<dbReference type="GO" id="GO:0030170">
    <property type="term" value="F:pyridoxal phosphate binding"/>
    <property type="evidence" value="ECO:0007669"/>
    <property type="project" value="UniProtKB-UniRule"/>
</dbReference>
<comment type="function">
    <text evidence="1 11">Catalyzes the reversible conversion of 3-phosphohydroxypyruvate to phosphoserine and of 3-hydroxy-2-oxo-4-phosphonooxybutanoate to phosphohydroxythreonine.</text>
</comment>
<dbReference type="NCBIfam" id="NF003764">
    <property type="entry name" value="PRK05355.1"/>
    <property type="match status" value="1"/>
</dbReference>
<keyword evidence="4 11" id="KW-0032">Aminotransferase</keyword>
<dbReference type="EMBL" id="DXEX01000054">
    <property type="protein sequence ID" value="HIX58504.1"/>
    <property type="molecule type" value="Genomic_DNA"/>
</dbReference>
<dbReference type="GO" id="GO:0006564">
    <property type="term" value="P:L-serine biosynthetic process"/>
    <property type="evidence" value="ECO:0007669"/>
    <property type="project" value="UniProtKB-UniRule"/>
</dbReference>
<comment type="cofactor">
    <cofactor evidence="11">
        <name>pyridoxal 5'-phosphate</name>
        <dbReference type="ChEBI" id="CHEBI:597326"/>
    </cofactor>
    <text evidence="11">Binds 1 pyridoxal phosphate per subunit.</text>
</comment>
<comment type="subcellular location">
    <subcellularLocation>
        <location evidence="11">Cytoplasm</location>
    </subcellularLocation>
</comment>
<reference evidence="13" key="2">
    <citation type="submission" date="2021-04" db="EMBL/GenBank/DDBJ databases">
        <authorList>
            <person name="Gilroy R."/>
        </authorList>
    </citation>
    <scope>NUCLEOTIDE SEQUENCE</scope>
    <source>
        <strain evidence="13">ChiSjej1B19-8411</strain>
    </source>
</reference>
<comment type="catalytic activity">
    <reaction evidence="10 11">
        <text>O-phospho-L-serine + 2-oxoglutarate = 3-phosphooxypyruvate + L-glutamate</text>
        <dbReference type="Rhea" id="RHEA:14329"/>
        <dbReference type="ChEBI" id="CHEBI:16810"/>
        <dbReference type="ChEBI" id="CHEBI:18110"/>
        <dbReference type="ChEBI" id="CHEBI:29985"/>
        <dbReference type="ChEBI" id="CHEBI:57524"/>
        <dbReference type="EC" id="2.6.1.52"/>
    </reaction>
</comment>
<proteinExistence type="inferred from homology"/>
<keyword evidence="8 11" id="KW-0718">Serine biosynthesis</keyword>
<evidence type="ECO:0000256" key="4">
    <source>
        <dbReference type="ARBA" id="ARBA00022576"/>
    </source>
</evidence>
<dbReference type="PIRSF" id="PIRSF000525">
    <property type="entry name" value="SerC"/>
    <property type="match status" value="1"/>
</dbReference>
<evidence type="ECO:0000259" key="12">
    <source>
        <dbReference type="Pfam" id="PF00266"/>
    </source>
</evidence>
<dbReference type="InterPro" id="IPR015421">
    <property type="entry name" value="PyrdxlP-dep_Trfase_major"/>
</dbReference>
<dbReference type="Gene3D" id="3.40.640.10">
    <property type="entry name" value="Type I PLP-dependent aspartate aminotransferase-like (Major domain)"/>
    <property type="match status" value="1"/>
</dbReference>
<accession>A0A9D1WGF9</accession>
<evidence type="ECO:0000256" key="2">
    <source>
        <dbReference type="ARBA" id="ARBA00005099"/>
    </source>
</evidence>
<dbReference type="GO" id="GO:0004648">
    <property type="term" value="F:O-phospho-L-serine:2-oxoglutarate aminotransferase activity"/>
    <property type="evidence" value="ECO:0007669"/>
    <property type="project" value="UniProtKB-UniRule"/>
</dbReference>
<sequence>MSRVYNFSAGPAVLPEEVLKEAAEEMLDYQGCGMSVMEMSHRSKVFQQILDEAEADLRDLMQIPENYKVLFLQGGASLQFAMIPMNLMKNRVADYIVTGQWAKKAWQEASKYGKANKIASSEDKTFSYIPDCSDLPISPDADYVYICENNTIYGTKYKTLPNTKGKILVSDVSSCFLSEPVDVSKYGIIYGGVQKNIGPAGMVIAIVRDDLITEDVLPGTPIMMTYKTHADAGSLYNTPNSYCIYMCGKVFKWLKKMGGLAAMKERNEKKAGILYDFLDNSRMFHGTVVKEDRSLMNVPFVTGDADMDAKFVKAATEAGFVNLKGHRTVGGMRASIYNAMPVEGVEALVAFMKKFEEENL</sequence>
<evidence type="ECO:0000256" key="10">
    <source>
        <dbReference type="ARBA" id="ARBA00049007"/>
    </source>
</evidence>
<keyword evidence="7 11" id="KW-0663">Pyridoxal phosphate</keyword>
<feature type="modified residue" description="N6-(pyridoxal phosphate)lysine" evidence="11">
    <location>
        <position position="195"/>
    </location>
</feature>
<dbReference type="GO" id="GO:0005737">
    <property type="term" value="C:cytoplasm"/>
    <property type="evidence" value="ECO:0007669"/>
    <property type="project" value="UniProtKB-SubCell"/>
</dbReference>
<dbReference type="InterPro" id="IPR022278">
    <property type="entry name" value="Pser_aminoTfrase"/>
</dbReference>
<comment type="caution">
    <text evidence="11">Lacks conserved residue(s) required for the propagation of feature annotation.</text>
</comment>
<evidence type="ECO:0000256" key="1">
    <source>
        <dbReference type="ARBA" id="ARBA00003483"/>
    </source>
</evidence>
<evidence type="ECO:0000256" key="8">
    <source>
        <dbReference type="ARBA" id="ARBA00023299"/>
    </source>
</evidence>
<evidence type="ECO:0000313" key="14">
    <source>
        <dbReference type="Proteomes" id="UP000886817"/>
    </source>
</evidence>
<comment type="similarity">
    <text evidence="3 11">Belongs to the class-V pyridoxal-phosphate-dependent aminotransferase family. SerC subfamily.</text>
</comment>
<evidence type="ECO:0000256" key="7">
    <source>
        <dbReference type="ARBA" id="ARBA00022898"/>
    </source>
</evidence>
<dbReference type="InterPro" id="IPR000192">
    <property type="entry name" value="Aminotrans_V_dom"/>
</dbReference>
<name>A0A9D1WGF9_9FIRM</name>
<keyword evidence="5 11" id="KW-0028">Amino-acid biosynthesis</keyword>
<feature type="binding site" evidence="11">
    <location>
        <position position="194"/>
    </location>
    <ligand>
        <name>pyridoxal 5'-phosphate</name>
        <dbReference type="ChEBI" id="CHEBI:597326"/>
    </ligand>
</feature>
<dbReference type="AlphaFoldDB" id="A0A9D1WGF9"/>
<comment type="pathway">
    <text evidence="2 11">Amino-acid biosynthesis; L-serine biosynthesis; L-serine from 3-phospho-D-glycerate: step 2/3.</text>
</comment>
<dbReference type="HAMAP" id="MF_00160">
    <property type="entry name" value="SerC_aminotrans_5"/>
    <property type="match status" value="1"/>
</dbReference>
<comment type="subunit">
    <text evidence="11">Homodimer.</text>
</comment>
<reference evidence="13" key="1">
    <citation type="journal article" date="2021" name="PeerJ">
        <title>Extensive microbial diversity within the chicken gut microbiome revealed by metagenomics and culture.</title>
        <authorList>
            <person name="Gilroy R."/>
            <person name="Ravi A."/>
            <person name="Getino M."/>
            <person name="Pursley I."/>
            <person name="Horton D.L."/>
            <person name="Alikhan N.F."/>
            <person name="Baker D."/>
            <person name="Gharbi K."/>
            <person name="Hall N."/>
            <person name="Watson M."/>
            <person name="Adriaenssens E.M."/>
            <person name="Foster-Nyarko E."/>
            <person name="Jarju S."/>
            <person name="Secka A."/>
            <person name="Antonio M."/>
            <person name="Oren A."/>
            <person name="Chaudhuri R.R."/>
            <person name="La Ragione R."/>
            <person name="Hildebrand F."/>
            <person name="Pallen M.J."/>
        </authorList>
    </citation>
    <scope>NUCLEOTIDE SEQUENCE</scope>
    <source>
        <strain evidence="13">ChiSjej1B19-8411</strain>
    </source>
</reference>
<gene>
    <name evidence="11 13" type="primary">serC</name>
    <name evidence="13" type="ORF">IAA45_02135</name>
</gene>
<feature type="binding site" evidence="11">
    <location>
        <begin position="237"/>
        <end position="238"/>
    </location>
    <ligand>
        <name>pyridoxal 5'-phosphate</name>
        <dbReference type="ChEBI" id="CHEBI:597326"/>
    </ligand>
</feature>
<dbReference type="Pfam" id="PF00266">
    <property type="entry name" value="Aminotran_5"/>
    <property type="match status" value="1"/>
</dbReference>
<protein>
    <recommendedName>
        <fullName evidence="11">Phosphoserine aminotransferase</fullName>
        <ecNumber evidence="11">2.6.1.52</ecNumber>
    </recommendedName>
    <alternativeName>
        <fullName evidence="11">Phosphohydroxythreonine aminotransferase</fullName>
        <shortName evidence="11">PSAT</shortName>
    </alternativeName>
</protein>
<feature type="binding site" evidence="11">
    <location>
        <position position="151"/>
    </location>
    <ligand>
        <name>pyridoxal 5'-phosphate</name>
        <dbReference type="ChEBI" id="CHEBI:597326"/>
    </ligand>
</feature>
<evidence type="ECO:0000256" key="5">
    <source>
        <dbReference type="ARBA" id="ARBA00022605"/>
    </source>
</evidence>
<feature type="binding site" evidence="11">
    <location>
        <begin position="76"/>
        <end position="77"/>
    </location>
    <ligand>
        <name>pyridoxal 5'-phosphate</name>
        <dbReference type="ChEBI" id="CHEBI:597326"/>
    </ligand>
</feature>
<evidence type="ECO:0000256" key="6">
    <source>
        <dbReference type="ARBA" id="ARBA00022679"/>
    </source>
</evidence>
<dbReference type="InterPro" id="IPR015424">
    <property type="entry name" value="PyrdxlP-dep_Trfase"/>
</dbReference>